<dbReference type="EMBL" id="CP046401">
    <property type="protein sequence ID" value="QGY46068.1"/>
    <property type="molecule type" value="Genomic_DNA"/>
</dbReference>
<evidence type="ECO:0000313" key="2">
    <source>
        <dbReference type="EMBL" id="QGY46068.1"/>
    </source>
</evidence>
<gene>
    <name evidence="2" type="ORF">GM418_21075</name>
</gene>
<dbReference type="AlphaFoldDB" id="A0A6I6JY41"/>
<accession>A0A6I6JY41</accession>
<name>A0A6I6JY41_9BACT</name>
<keyword evidence="3" id="KW-1185">Reference proteome</keyword>
<organism evidence="2 3">
    <name type="scientific">Maribellus comscasis</name>
    <dbReference type="NCBI Taxonomy" id="2681766"/>
    <lineage>
        <taxon>Bacteria</taxon>
        <taxon>Pseudomonadati</taxon>
        <taxon>Bacteroidota</taxon>
        <taxon>Bacteroidia</taxon>
        <taxon>Marinilabiliales</taxon>
        <taxon>Prolixibacteraceae</taxon>
        <taxon>Maribellus</taxon>
    </lineage>
</organism>
<protein>
    <submittedName>
        <fullName evidence="2">Uncharacterized protein</fullName>
    </submittedName>
</protein>
<keyword evidence="1" id="KW-0812">Transmembrane</keyword>
<proteinExistence type="predicted"/>
<keyword evidence="1" id="KW-1133">Transmembrane helix</keyword>
<dbReference type="RefSeq" id="WP_158869206.1">
    <property type="nucleotide sequence ID" value="NZ_CP046401.1"/>
</dbReference>
<sequence>MFGINGITWGGFTAFILLVLLAWYGALIILGWLKSKQGNSQKSYEEFQSGITVYETLQPIVILSQDYPSEILPIGPVENIPLPASLYEETCYDEGLSIEHFTAVNSPVLAKMIPEIHYQQ</sequence>
<feature type="transmembrane region" description="Helical" evidence="1">
    <location>
        <begin position="12"/>
        <end position="33"/>
    </location>
</feature>
<evidence type="ECO:0000256" key="1">
    <source>
        <dbReference type="SAM" id="Phobius"/>
    </source>
</evidence>
<keyword evidence="1" id="KW-0472">Membrane</keyword>
<dbReference type="Proteomes" id="UP000428260">
    <property type="component" value="Chromosome"/>
</dbReference>
<dbReference type="KEGG" id="mcos:GM418_21075"/>
<reference evidence="2 3" key="1">
    <citation type="submission" date="2019-11" db="EMBL/GenBank/DDBJ databases">
        <authorList>
            <person name="Zheng R.K."/>
            <person name="Sun C.M."/>
        </authorList>
    </citation>
    <scope>NUCLEOTIDE SEQUENCE [LARGE SCALE GENOMIC DNA]</scope>
    <source>
        <strain evidence="2 3">WC007</strain>
    </source>
</reference>
<evidence type="ECO:0000313" key="3">
    <source>
        <dbReference type="Proteomes" id="UP000428260"/>
    </source>
</evidence>